<keyword evidence="3" id="KW-1185">Reference proteome</keyword>
<comment type="caution">
    <text evidence="2">The sequence shown here is derived from an EMBL/GenBank/DDBJ whole genome shotgun (WGS) entry which is preliminary data.</text>
</comment>
<feature type="non-terminal residue" evidence="2">
    <location>
        <position position="1"/>
    </location>
</feature>
<name>A0AA36D973_9BILA</name>
<protein>
    <submittedName>
        <fullName evidence="2">Uncharacterized protein</fullName>
    </submittedName>
</protein>
<feature type="region of interest" description="Disordered" evidence="1">
    <location>
        <begin position="1"/>
        <end position="77"/>
    </location>
</feature>
<feature type="compositionally biased region" description="Polar residues" evidence="1">
    <location>
        <begin position="16"/>
        <end position="38"/>
    </location>
</feature>
<accession>A0AA36D973</accession>
<dbReference type="Proteomes" id="UP001177023">
    <property type="component" value="Unassembled WGS sequence"/>
</dbReference>
<organism evidence="2 3">
    <name type="scientific">Mesorhabditis spiculigera</name>
    <dbReference type="NCBI Taxonomy" id="96644"/>
    <lineage>
        <taxon>Eukaryota</taxon>
        <taxon>Metazoa</taxon>
        <taxon>Ecdysozoa</taxon>
        <taxon>Nematoda</taxon>
        <taxon>Chromadorea</taxon>
        <taxon>Rhabditida</taxon>
        <taxon>Rhabditina</taxon>
        <taxon>Rhabditomorpha</taxon>
        <taxon>Rhabditoidea</taxon>
        <taxon>Rhabditidae</taxon>
        <taxon>Mesorhabditinae</taxon>
        <taxon>Mesorhabditis</taxon>
    </lineage>
</organism>
<gene>
    <name evidence="2" type="ORF">MSPICULIGERA_LOCUS21528</name>
</gene>
<evidence type="ECO:0000313" key="2">
    <source>
        <dbReference type="EMBL" id="CAJ0583448.1"/>
    </source>
</evidence>
<evidence type="ECO:0000256" key="1">
    <source>
        <dbReference type="SAM" id="MobiDB-lite"/>
    </source>
</evidence>
<sequence>MLAMNEGSGEDGSSETEMVTEQLIPTQEAKSAGTTTMAPTKEPVNSDPTNSTYAVPPPQPALDEKKPQKSHYPRTPILGHHSQSELFILHGPHWIIAKNRRKIPTIG</sequence>
<dbReference type="AlphaFoldDB" id="A0AA36D973"/>
<dbReference type="EMBL" id="CATQJA010002665">
    <property type="protein sequence ID" value="CAJ0583448.1"/>
    <property type="molecule type" value="Genomic_DNA"/>
</dbReference>
<evidence type="ECO:0000313" key="3">
    <source>
        <dbReference type="Proteomes" id="UP001177023"/>
    </source>
</evidence>
<proteinExistence type="predicted"/>
<reference evidence="2" key="1">
    <citation type="submission" date="2023-06" db="EMBL/GenBank/DDBJ databases">
        <authorList>
            <person name="Delattre M."/>
        </authorList>
    </citation>
    <scope>NUCLEOTIDE SEQUENCE</scope>
    <source>
        <strain evidence="2">AF72</strain>
    </source>
</reference>